<sequence>MNGLFAVWSAEPGHDCPAAVASGLLAAGENWTDAVESAEQALASPACGATAACVSRALGTLVCAGELVAADAHSLALLERGDPVATEIALLGRACVARRTGDLARCSTLLARLRRNGIRTAHRSLVLLWTVQDLIADGDPRAAEAVLCEEERASGDPFPVEAAAEVALALGRPRDALAGHLASGRALLANGIVNPAVVPWRSNAARAALACGEHEQAARLAGEEHAAAVRWGEPRALGVSLAAVARTGPRDGEDLAACERAIRLLELAHARADLAAVLCDYGDLLGEHGKEAAAGEVHRRARAVAADAGLTVLVRRADEALRAAEAHGRAPVLTAAEAEVARLVRLGLSTRQIAARLAMATRTVELHLTRVYRKLGLSGRRELRGSRWFPAAGEHR</sequence>
<reference evidence="3" key="1">
    <citation type="submission" date="2016-10" db="EMBL/GenBank/DDBJ databases">
        <authorList>
            <person name="Varghese N."/>
            <person name="Submissions S."/>
        </authorList>
    </citation>
    <scope>NUCLEOTIDE SEQUENCE [LARGE SCALE GENOMIC DNA]</scope>
    <source>
        <strain evidence="3">CGMCC 4.3506</strain>
    </source>
</reference>
<dbReference type="Pfam" id="PF00196">
    <property type="entry name" value="GerE"/>
    <property type="match status" value="1"/>
</dbReference>
<dbReference type="Proteomes" id="UP000199623">
    <property type="component" value="Unassembled WGS sequence"/>
</dbReference>
<dbReference type="EMBL" id="FNCC01000015">
    <property type="protein sequence ID" value="SDH05290.1"/>
    <property type="molecule type" value="Genomic_DNA"/>
</dbReference>
<organism evidence="2 3">
    <name type="scientific">Lentzea fradiae</name>
    <dbReference type="NCBI Taxonomy" id="200378"/>
    <lineage>
        <taxon>Bacteria</taxon>
        <taxon>Bacillati</taxon>
        <taxon>Actinomycetota</taxon>
        <taxon>Actinomycetes</taxon>
        <taxon>Pseudonocardiales</taxon>
        <taxon>Pseudonocardiaceae</taxon>
        <taxon>Lentzea</taxon>
    </lineage>
</organism>
<dbReference type="RefSeq" id="WP_090055641.1">
    <property type="nucleotide sequence ID" value="NZ_FNCC01000015.1"/>
</dbReference>
<dbReference type="InterPro" id="IPR000792">
    <property type="entry name" value="Tscrpt_reg_LuxR_C"/>
</dbReference>
<dbReference type="InterPro" id="IPR016032">
    <property type="entry name" value="Sig_transdc_resp-reg_C-effctor"/>
</dbReference>
<dbReference type="GO" id="GO:0006355">
    <property type="term" value="P:regulation of DNA-templated transcription"/>
    <property type="evidence" value="ECO:0007669"/>
    <property type="project" value="InterPro"/>
</dbReference>
<dbReference type="OrthoDB" id="3178131at2"/>
<dbReference type="PROSITE" id="PS50043">
    <property type="entry name" value="HTH_LUXR_2"/>
    <property type="match status" value="1"/>
</dbReference>
<accession>A0A1G7ZB08</accession>
<dbReference type="CDD" id="cd06170">
    <property type="entry name" value="LuxR_C_like"/>
    <property type="match status" value="1"/>
</dbReference>
<name>A0A1G7ZB08_9PSEU</name>
<proteinExistence type="predicted"/>
<dbReference type="InterPro" id="IPR036388">
    <property type="entry name" value="WH-like_DNA-bd_sf"/>
</dbReference>
<dbReference type="Gene3D" id="1.10.10.10">
    <property type="entry name" value="Winged helix-like DNA-binding domain superfamily/Winged helix DNA-binding domain"/>
    <property type="match status" value="1"/>
</dbReference>
<evidence type="ECO:0000259" key="1">
    <source>
        <dbReference type="PROSITE" id="PS50043"/>
    </source>
</evidence>
<dbReference type="GO" id="GO:0003677">
    <property type="term" value="F:DNA binding"/>
    <property type="evidence" value="ECO:0007669"/>
    <property type="project" value="UniProtKB-KW"/>
</dbReference>
<protein>
    <submittedName>
        <fullName evidence="2">DNA-binding transcriptional regulator, CsgD family</fullName>
    </submittedName>
</protein>
<keyword evidence="2" id="KW-0238">DNA-binding</keyword>
<evidence type="ECO:0000313" key="2">
    <source>
        <dbReference type="EMBL" id="SDH05290.1"/>
    </source>
</evidence>
<dbReference type="STRING" id="200378.SAMN05216553_11554"/>
<evidence type="ECO:0000313" key="3">
    <source>
        <dbReference type="Proteomes" id="UP000199623"/>
    </source>
</evidence>
<gene>
    <name evidence="2" type="ORF">SAMN05216553_11554</name>
</gene>
<dbReference type="PRINTS" id="PR00038">
    <property type="entry name" value="HTHLUXR"/>
</dbReference>
<dbReference type="PROSITE" id="PS00622">
    <property type="entry name" value="HTH_LUXR_1"/>
    <property type="match status" value="1"/>
</dbReference>
<feature type="domain" description="HTH luxR-type" evidence="1">
    <location>
        <begin position="326"/>
        <end position="393"/>
    </location>
</feature>
<dbReference type="AlphaFoldDB" id="A0A1G7ZB08"/>
<dbReference type="SMART" id="SM00421">
    <property type="entry name" value="HTH_LUXR"/>
    <property type="match status" value="1"/>
</dbReference>
<dbReference type="SUPFAM" id="SSF46894">
    <property type="entry name" value="C-terminal effector domain of the bipartite response regulators"/>
    <property type="match status" value="1"/>
</dbReference>
<keyword evidence="3" id="KW-1185">Reference proteome</keyword>